<dbReference type="EMBL" id="CP121472">
    <property type="protein sequence ID" value="WPL19557.1"/>
    <property type="molecule type" value="Genomic_DNA"/>
</dbReference>
<gene>
    <name evidence="1" type="ORF">Thiowin_04694</name>
</gene>
<reference evidence="1 2" key="1">
    <citation type="journal article" date="2023" name="Microorganisms">
        <title>Thiorhodovibrio frisius and Trv. litoralis spp. nov., Two Novel Members from a Clade of Fastidious Purple Sulfur Bacteria That Exhibit Unique Red-Shifted Light-Harvesting Capabilities.</title>
        <authorList>
            <person name="Methner A."/>
            <person name="Kuzyk S.B."/>
            <person name="Petersen J."/>
            <person name="Bauer S."/>
            <person name="Brinkmann H."/>
            <person name="Sichau K."/>
            <person name="Wanner G."/>
            <person name="Wolf J."/>
            <person name="Neumann-Schaal M."/>
            <person name="Henke P."/>
            <person name="Tank M."/>
            <person name="Sproer C."/>
            <person name="Bunk B."/>
            <person name="Overmann J."/>
        </authorList>
    </citation>
    <scope>NUCLEOTIDE SEQUENCE [LARGE SCALE GENOMIC DNA]</scope>
    <source>
        <strain evidence="1 2">DSM 6702</strain>
    </source>
</reference>
<protein>
    <recommendedName>
        <fullName evidence="3">Transposase</fullName>
    </recommendedName>
</protein>
<evidence type="ECO:0000313" key="2">
    <source>
        <dbReference type="Proteomes" id="UP001432180"/>
    </source>
</evidence>
<dbReference type="Proteomes" id="UP001432180">
    <property type="component" value="Chromosome"/>
</dbReference>
<proteinExistence type="predicted"/>
<name>A0ABZ0SHM6_9GAMM</name>
<organism evidence="1 2">
    <name type="scientific">Thiorhodovibrio winogradskyi</name>
    <dbReference type="NCBI Taxonomy" id="77007"/>
    <lineage>
        <taxon>Bacteria</taxon>
        <taxon>Pseudomonadati</taxon>
        <taxon>Pseudomonadota</taxon>
        <taxon>Gammaproteobacteria</taxon>
        <taxon>Chromatiales</taxon>
        <taxon>Chromatiaceae</taxon>
        <taxon>Thiorhodovibrio</taxon>
    </lineage>
</organism>
<accession>A0ABZ0SHM6</accession>
<keyword evidence="2" id="KW-1185">Reference proteome</keyword>
<evidence type="ECO:0000313" key="1">
    <source>
        <dbReference type="EMBL" id="WPL19557.1"/>
    </source>
</evidence>
<evidence type="ECO:0008006" key="3">
    <source>
        <dbReference type="Google" id="ProtNLM"/>
    </source>
</evidence>
<dbReference type="RefSeq" id="WP_328985305.1">
    <property type="nucleotide sequence ID" value="NZ_CP121472.1"/>
</dbReference>
<sequence length="63" mass="7704">MRRLSVMTKQRLDRRINDIETLRRETAAWAEQRNKAQIGVDWQFTNEKARVKLKYLYPQIKLK</sequence>